<evidence type="ECO:0000313" key="4">
    <source>
        <dbReference type="Proteomes" id="UP000295497"/>
    </source>
</evidence>
<dbReference type="InterPro" id="IPR020556">
    <property type="entry name" value="Amidase_CS"/>
</dbReference>
<proteinExistence type="predicted"/>
<reference evidence="3 4" key="1">
    <citation type="submission" date="2015-09" db="EMBL/GenBank/DDBJ databases">
        <title>Sorangium comparison.</title>
        <authorList>
            <person name="Zaburannyi N."/>
            <person name="Bunk B."/>
            <person name="Overmann J."/>
            <person name="Mueller R."/>
        </authorList>
    </citation>
    <scope>NUCLEOTIDE SEQUENCE [LARGE SCALE GENOMIC DNA]</scope>
    <source>
        <strain evidence="3 4">So ce836</strain>
    </source>
</reference>
<dbReference type="GO" id="GO:0009062">
    <property type="term" value="P:fatty acid catabolic process"/>
    <property type="evidence" value="ECO:0007669"/>
    <property type="project" value="TreeGrafter"/>
</dbReference>
<name>A0A4P2QKE7_SORCE</name>
<dbReference type="Proteomes" id="UP000295497">
    <property type="component" value="Chromosome"/>
</dbReference>
<gene>
    <name evidence="3" type="ORF">SOCE836_022580</name>
</gene>
<dbReference type="InterPro" id="IPR023631">
    <property type="entry name" value="Amidase_dom"/>
</dbReference>
<dbReference type="PROSITE" id="PS00571">
    <property type="entry name" value="AMIDASES"/>
    <property type="match status" value="1"/>
</dbReference>
<evidence type="ECO:0000313" key="3">
    <source>
        <dbReference type="EMBL" id="AUX30161.1"/>
    </source>
</evidence>
<evidence type="ECO:0000259" key="2">
    <source>
        <dbReference type="Pfam" id="PF01425"/>
    </source>
</evidence>
<dbReference type="PANTHER" id="PTHR45847">
    <property type="entry name" value="FATTY ACID AMIDE HYDROLASE"/>
    <property type="match status" value="1"/>
</dbReference>
<evidence type="ECO:0000256" key="1">
    <source>
        <dbReference type="ARBA" id="ARBA00022801"/>
    </source>
</evidence>
<sequence>MSASTDPTCLSATALSSLLAAREVSSEEVTRAHLARIEALDPRLRAFTQVLHDEALAAARGLDDERRRGEIRGPLHGLPITVKESLDMAGMASTLGVASRRGHRAAGDAGVTALLRQAGAVILGRTNVSQLLLYNETRNPLFGQTANPWSLDHSPGGSSGGEAAAIAAGMSPLGIGTDIGGSIRVPAHCCGIAGMKPTLDRWTNLGSNTALLGQEAIRSQVGPMARSARDLALVMSELDPATMAALDVRVPPFPFAEPASVEVVRLRVGFYCDDGLVPSSTAVARAVVKAASALRARGATVVPFTPPGILDAVYGYFAALSADGGATAMSLLQGGGAADVDVSLRSLRAMASLPPFARRAAARIAGLAGERRLQRLLEVTGPKSVAELWRVTHALREARAAIASAMRAESLDLLLCPPYATPALPHAASRDFVLAGSAAMLWNLAQFPAGVVPVTRVRAAEARRERPRDRLEKRAADVDAKSEGLPVGVQVVGLPFSDHVVLAAMIAIEDELAGEPDRPVTPVSPPPLAG</sequence>
<dbReference type="InterPro" id="IPR052096">
    <property type="entry name" value="Endocannabinoid_amidase"/>
</dbReference>
<dbReference type="SUPFAM" id="SSF75304">
    <property type="entry name" value="Amidase signature (AS) enzymes"/>
    <property type="match status" value="1"/>
</dbReference>
<dbReference type="PANTHER" id="PTHR45847:SF6">
    <property type="entry name" value="FATTY ACID AMIDE HYDROLASE"/>
    <property type="match status" value="1"/>
</dbReference>
<dbReference type="GO" id="GO:0017064">
    <property type="term" value="F:fatty acid amide hydrolase activity"/>
    <property type="evidence" value="ECO:0007669"/>
    <property type="project" value="TreeGrafter"/>
</dbReference>
<dbReference type="PIRSF" id="PIRSF001221">
    <property type="entry name" value="Amidase_fungi"/>
    <property type="match status" value="1"/>
</dbReference>
<dbReference type="AlphaFoldDB" id="A0A4P2QKE7"/>
<dbReference type="RefSeq" id="WP_129574203.1">
    <property type="nucleotide sequence ID" value="NZ_CP012672.1"/>
</dbReference>
<accession>A0A4P2QKE7</accession>
<organism evidence="3 4">
    <name type="scientific">Sorangium cellulosum</name>
    <name type="common">Polyangium cellulosum</name>
    <dbReference type="NCBI Taxonomy" id="56"/>
    <lineage>
        <taxon>Bacteria</taxon>
        <taxon>Pseudomonadati</taxon>
        <taxon>Myxococcota</taxon>
        <taxon>Polyangia</taxon>
        <taxon>Polyangiales</taxon>
        <taxon>Polyangiaceae</taxon>
        <taxon>Sorangium</taxon>
    </lineage>
</organism>
<protein>
    <recommendedName>
        <fullName evidence="2">Amidase domain-containing protein</fullName>
    </recommendedName>
</protein>
<dbReference type="Gene3D" id="3.90.1300.10">
    <property type="entry name" value="Amidase signature (AS) domain"/>
    <property type="match status" value="1"/>
</dbReference>
<dbReference type="GO" id="GO:0004040">
    <property type="term" value="F:amidase activity"/>
    <property type="evidence" value="ECO:0007669"/>
    <property type="project" value="TreeGrafter"/>
</dbReference>
<dbReference type="InterPro" id="IPR036928">
    <property type="entry name" value="AS_sf"/>
</dbReference>
<dbReference type="Pfam" id="PF01425">
    <property type="entry name" value="Amidase"/>
    <property type="match status" value="1"/>
</dbReference>
<keyword evidence="1" id="KW-0378">Hydrolase</keyword>
<feature type="domain" description="Amidase" evidence="2">
    <location>
        <begin position="28"/>
        <end position="502"/>
    </location>
</feature>
<dbReference type="EMBL" id="CP012672">
    <property type="protein sequence ID" value="AUX30161.1"/>
    <property type="molecule type" value="Genomic_DNA"/>
</dbReference>